<keyword evidence="1" id="KW-0732">Signal</keyword>
<evidence type="ECO:0000259" key="2">
    <source>
        <dbReference type="SMART" id="SM00635"/>
    </source>
</evidence>
<protein>
    <submittedName>
        <fullName evidence="3">Ig domain-containing protein</fullName>
    </submittedName>
</protein>
<evidence type="ECO:0000313" key="3">
    <source>
        <dbReference type="EMBL" id="HIV23992.1"/>
    </source>
</evidence>
<feature type="domain" description="BIG2" evidence="2">
    <location>
        <begin position="28"/>
        <end position="102"/>
    </location>
</feature>
<dbReference type="SMART" id="SM00635">
    <property type="entry name" value="BID_2"/>
    <property type="match status" value="3"/>
</dbReference>
<dbReference type="EMBL" id="DVOS01000071">
    <property type="protein sequence ID" value="HIV23992.1"/>
    <property type="molecule type" value="Genomic_DNA"/>
</dbReference>
<feature type="chain" id="PRO_5038416444" evidence="1">
    <location>
        <begin position="27"/>
        <end position="447"/>
    </location>
</feature>
<proteinExistence type="predicted"/>
<reference evidence="3" key="1">
    <citation type="submission" date="2020-10" db="EMBL/GenBank/DDBJ databases">
        <authorList>
            <person name="Gilroy R."/>
        </authorList>
    </citation>
    <scope>NUCLEOTIDE SEQUENCE</scope>
    <source>
        <strain evidence="3">ChiBcec6-7307</strain>
    </source>
</reference>
<organism evidence="3 4">
    <name type="scientific">Candidatus Merdiplasma excrementigallinarum</name>
    <dbReference type="NCBI Taxonomy" id="2840864"/>
    <lineage>
        <taxon>Bacteria</taxon>
        <taxon>Bacillati</taxon>
        <taxon>Bacillota</taxon>
        <taxon>Clostridia</taxon>
        <taxon>Lachnospirales</taxon>
        <taxon>Lachnospiraceae</taxon>
        <taxon>Lachnospiraceae incertae sedis</taxon>
        <taxon>Candidatus Merdiplasma</taxon>
    </lineage>
</organism>
<sequence length="447" mass="48263">MDRKKKGFLRALLILCLFLMAGTVYAGNGASLKFSKAARTLKVGTVKTIKATAKGIKKVKYSSSNRKVAEVDAATGKVTVKKEGTAKITAKGGGKSASYTIKAMPVVKLNVSSVKLDVNATRKLKAAVKGTSAKKKWSSSNPSVASVSSSGKIKAKKAGTAIITVSVKGKHGKVSAKCKVTVRGPKITLNKTSLTLSKKQTETLTAKVKNSSENVKWKTSNSKVVSISKKKNKVTLTAKKAGTATITAYIGKVKAVCKVTVQEADWKGLYYDFLKKGETSFSYKAGGYTSTAKARSFYLVHLNDDTVPELVVSSLSSNPGGPENFWVFTVKNGKVTYAGNVSQKGRSNLCYNKKYKAISSGWWTNGVGGAGEALWKVKNGKLIQYKYAYDYNEGNKRIYKTGNTLESAKKVSRSAAQSFSKKYFNVKDQKNGTRLQNTESVRAKQFK</sequence>
<gene>
    <name evidence="3" type="ORF">IAC80_08675</name>
</gene>
<feature type="domain" description="BIG2" evidence="2">
    <location>
        <begin position="183"/>
        <end position="260"/>
    </location>
</feature>
<feature type="domain" description="BIG2" evidence="2">
    <location>
        <begin position="105"/>
        <end position="177"/>
    </location>
</feature>
<comment type="caution">
    <text evidence="3">The sequence shown here is derived from an EMBL/GenBank/DDBJ whole genome shotgun (WGS) entry which is preliminary data.</text>
</comment>
<dbReference type="InterPro" id="IPR003343">
    <property type="entry name" value="Big_2"/>
</dbReference>
<dbReference type="Gene3D" id="2.60.40.1080">
    <property type="match status" value="3"/>
</dbReference>
<evidence type="ECO:0000256" key="1">
    <source>
        <dbReference type="SAM" id="SignalP"/>
    </source>
</evidence>
<dbReference type="Proteomes" id="UP000886889">
    <property type="component" value="Unassembled WGS sequence"/>
</dbReference>
<dbReference type="Pfam" id="PF02368">
    <property type="entry name" value="Big_2"/>
    <property type="match status" value="3"/>
</dbReference>
<reference evidence="3" key="2">
    <citation type="journal article" date="2021" name="PeerJ">
        <title>Extensive microbial diversity within the chicken gut microbiome revealed by metagenomics and culture.</title>
        <authorList>
            <person name="Gilroy R."/>
            <person name="Ravi A."/>
            <person name="Getino M."/>
            <person name="Pursley I."/>
            <person name="Horton D.L."/>
            <person name="Alikhan N.F."/>
            <person name="Baker D."/>
            <person name="Gharbi K."/>
            <person name="Hall N."/>
            <person name="Watson M."/>
            <person name="Adriaenssens E.M."/>
            <person name="Foster-Nyarko E."/>
            <person name="Jarju S."/>
            <person name="Secka A."/>
            <person name="Antonio M."/>
            <person name="Oren A."/>
            <person name="Chaudhuri R.R."/>
            <person name="La Ragione R."/>
            <person name="Hildebrand F."/>
            <person name="Pallen M.J."/>
        </authorList>
    </citation>
    <scope>NUCLEOTIDE SEQUENCE</scope>
    <source>
        <strain evidence="3">ChiBcec6-7307</strain>
    </source>
</reference>
<name>A0A9D1P0E4_9FIRM</name>
<accession>A0A9D1P0E4</accession>
<dbReference type="SUPFAM" id="SSF49373">
    <property type="entry name" value="Invasin/intimin cell-adhesion fragments"/>
    <property type="match status" value="3"/>
</dbReference>
<dbReference type="AlphaFoldDB" id="A0A9D1P0E4"/>
<feature type="signal peptide" evidence="1">
    <location>
        <begin position="1"/>
        <end position="26"/>
    </location>
</feature>
<evidence type="ECO:0000313" key="4">
    <source>
        <dbReference type="Proteomes" id="UP000886889"/>
    </source>
</evidence>
<dbReference type="InterPro" id="IPR008964">
    <property type="entry name" value="Invasin/intimin_cell_adhesion"/>
</dbReference>